<dbReference type="AlphaFoldDB" id="A0AAE1LJL2"/>
<feature type="domain" description="Chitin-binding type-2" evidence="2">
    <location>
        <begin position="167"/>
        <end position="226"/>
    </location>
</feature>
<proteinExistence type="predicted"/>
<dbReference type="Pfam" id="PF01607">
    <property type="entry name" value="CBM_14"/>
    <property type="match status" value="1"/>
</dbReference>
<organism evidence="3 4">
    <name type="scientific">Frankliniella fusca</name>
    <dbReference type="NCBI Taxonomy" id="407009"/>
    <lineage>
        <taxon>Eukaryota</taxon>
        <taxon>Metazoa</taxon>
        <taxon>Ecdysozoa</taxon>
        <taxon>Arthropoda</taxon>
        <taxon>Hexapoda</taxon>
        <taxon>Insecta</taxon>
        <taxon>Pterygota</taxon>
        <taxon>Neoptera</taxon>
        <taxon>Paraneoptera</taxon>
        <taxon>Thysanoptera</taxon>
        <taxon>Terebrantia</taxon>
        <taxon>Thripoidea</taxon>
        <taxon>Thripidae</taxon>
        <taxon>Frankliniella</taxon>
    </lineage>
</organism>
<evidence type="ECO:0000313" key="3">
    <source>
        <dbReference type="EMBL" id="KAK3921875.1"/>
    </source>
</evidence>
<dbReference type="InterPro" id="IPR002557">
    <property type="entry name" value="Chitin-bd_dom"/>
</dbReference>
<name>A0AAE1LJL2_9NEOP</name>
<feature type="region of interest" description="Disordered" evidence="1">
    <location>
        <begin position="102"/>
        <end position="124"/>
    </location>
</feature>
<dbReference type="PROSITE" id="PS50940">
    <property type="entry name" value="CHIT_BIND_II"/>
    <property type="match status" value="1"/>
</dbReference>
<reference evidence="3" key="2">
    <citation type="journal article" date="2023" name="BMC Genomics">
        <title>Pest status, molecular evolution, and epigenetic factors derived from the genome assembly of Frankliniella fusca, a thysanopteran phytovirus vector.</title>
        <authorList>
            <person name="Catto M.A."/>
            <person name="Labadie P.E."/>
            <person name="Jacobson A.L."/>
            <person name="Kennedy G.G."/>
            <person name="Srinivasan R."/>
            <person name="Hunt B.G."/>
        </authorList>
    </citation>
    <scope>NUCLEOTIDE SEQUENCE</scope>
    <source>
        <strain evidence="3">PL_HMW_Pooled</strain>
    </source>
</reference>
<evidence type="ECO:0000259" key="2">
    <source>
        <dbReference type="PROSITE" id="PS50940"/>
    </source>
</evidence>
<evidence type="ECO:0000256" key="1">
    <source>
        <dbReference type="SAM" id="MobiDB-lite"/>
    </source>
</evidence>
<dbReference type="Gene3D" id="2.170.140.10">
    <property type="entry name" value="Chitin binding domain"/>
    <property type="match status" value="1"/>
</dbReference>
<dbReference type="GO" id="GO:0005576">
    <property type="term" value="C:extracellular region"/>
    <property type="evidence" value="ECO:0007669"/>
    <property type="project" value="InterPro"/>
</dbReference>
<dbReference type="InterPro" id="IPR036508">
    <property type="entry name" value="Chitin-bd_dom_sf"/>
</dbReference>
<dbReference type="SMART" id="SM00494">
    <property type="entry name" value="ChtBD2"/>
    <property type="match status" value="1"/>
</dbReference>
<dbReference type="EMBL" id="JAHWGI010001056">
    <property type="protein sequence ID" value="KAK3921875.1"/>
    <property type="molecule type" value="Genomic_DNA"/>
</dbReference>
<accession>A0AAE1LJL2</accession>
<comment type="caution">
    <text evidence="3">The sequence shown here is derived from an EMBL/GenBank/DDBJ whole genome shotgun (WGS) entry which is preliminary data.</text>
</comment>
<dbReference type="SUPFAM" id="SSF57625">
    <property type="entry name" value="Invertebrate chitin-binding proteins"/>
    <property type="match status" value="1"/>
</dbReference>
<keyword evidence="4" id="KW-1185">Reference proteome</keyword>
<evidence type="ECO:0000313" key="4">
    <source>
        <dbReference type="Proteomes" id="UP001219518"/>
    </source>
</evidence>
<sequence length="227" mass="23728">MPPSRGAQLGLGLLRLQEQTARPASPLTPPCVPGSSFTHVRTGGSAFSTSVSAPAAPEQAAAAVSRHAPAHAPARAPGASALAVASTPPPLLEIRVPLSRGRGASARRLPQPQPQGGLGLGPEDVPRLRVPNPQLAAQLGPIDYEYYDDEVDAAPSATKVKIHGDGWIECLDRGNFPHPFSCRKFISCAKMESGDLQGWEYTCPRGLSFDPIGGICNWSAGLGCKAR</sequence>
<reference evidence="3" key="1">
    <citation type="submission" date="2021-07" db="EMBL/GenBank/DDBJ databases">
        <authorList>
            <person name="Catto M.A."/>
            <person name="Jacobson A."/>
            <person name="Kennedy G."/>
            <person name="Labadie P."/>
            <person name="Hunt B.G."/>
            <person name="Srinivasan R."/>
        </authorList>
    </citation>
    <scope>NUCLEOTIDE SEQUENCE</scope>
    <source>
        <strain evidence="3">PL_HMW_Pooled</strain>
        <tissue evidence="3">Head</tissue>
    </source>
</reference>
<gene>
    <name evidence="3" type="ORF">KUF71_011051</name>
</gene>
<dbReference type="Proteomes" id="UP001219518">
    <property type="component" value="Unassembled WGS sequence"/>
</dbReference>
<protein>
    <submittedName>
        <fullName evidence="3">Protein AC150</fullName>
    </submittedName>
</protein>
<dbReference type="GO" id="GO:0008061">
    <property type="term" value="F:chitin binding"/>
    <property type="evidence" value="ECO:0007669"/>
    <property type="project" value="InterPro"/>
</dbReference>